<comment type="caution">
    <text evidence="6">The sequence shown here is derived from an EMBL/GenBank/DDBJ whole genome shotgun (WGS) entry which is preliminary data.</text>
</comment>
<dbReference type="InterPro" id="IPR050360">
    <property type="entry name" value="MFS_Sugar_Transporters"/>
</dbReference>
<dbReference type="GO" id="GO:0005351">
    <property type="term" value="F:carbohydrate:proton symporter activity"/>
    <property type="evidence" value="ECO:0007669"/>
    <property type="project" value="TreeGrafter"/>
</dbReference>
<dbReference type="RefSeq" id="XP_044682249.1">
    <property type="nucleotide sequence ID" value="XM_044823758.1"/>
</dbReference>
<gene>
    <name evidence="6" type="ORF">J7337_006092</name>
</gene>
<dbReference type="GO" id="GO:0016020">
    <property type="term" value="C:membrane"/>
    <property type="evidence" value="ECO:0007669"/>
    <property type="project" value="UniProtKB-SubCell"/>
</dbReference>
<dbReference type="InterPro" id="IPR005828">
    <property type="entry name" value="MFS_sugar_transport-like"/>
</dbReference>
<name>A0A9P8DJX6_9HYPO</name>
<evidence type="ECO:0000256" key="5">
    <source>
        <dbReference type="SAM" id="Phobius"/>
    </source>
</evidence>
<keyword evidence="3 5" id="KW-1133">Transmembrane helix</keyword>
<dbReference type="PANTHER" id="PTHR48022">
    <property type="entry name" value="PLASTIDIC GLUCOSE TRANSPORTER 4"/>
    <property type="match status" value="1"/>
</dbReference>
<proteinExistence type="predicted"/>
<evidence type="ECO:0000313" key="6">
    <source>
        <dbReference type="EMBL" id="KAG9503249.1"/>
    </source>
</evidence>
<feature type="transmembrane region" description="Helical" evidence="5">
    <location>
        <begin position="175"/>
        <end position="199"/>
    </location>
</feature>
<reference evidence="6" key="1">
    <citation type="journal article" date="2021" name="Mol. Plant Microbe Interact.">
        <title>Telomere to telomere genome assembly of Fusarium musae F31, causal agent of crown rot disease of banana.</title>
        <authorList>
            <person name="Degradi L."/>
            <person name="Tava V."/>
            <person name="Kunova A."/>
            <person name="Cortesi P."/>
            <person name="Saracchi M."/>
            <person name="Pasquali M."/>
        </authorList>
    </citation>
    <scope>NUCLEOTIDE SEQUENCE</scope>
    <source>
        <strain evidence="6">F31</strain>
    </source>
</reference>
<dbReference type="PANTHER" id="PTHR48022:SF41">
    <property type="entry name" value="MAJOR FACILITATOR SUPERFAMILY (MFS) PROFILE DOMAIN-CONTAINING PROTEIN"/>
    <property type="match status" value="1"/>
</dbReference>
<dbReference type="SUPFAM" id="SSF103473">
    <property type="entry name" value="MFS general substrate transporter"/>
    <property type="match status" value="1"/>
</dbReference>
<dbReference type="Gene3D" id="1.20.1250.20">
    <property type="entry name" value="MFS general substrate transporter like domains"/>
    <property type="match status" value="1"/>
</dbReference>
<keyword evidence="4 5" id="KW-0472">Membrane</keyword>
<sequence>MFGVGGVISAVVTAITFVSGNPETVEQRRGVLLVGKFFIGLAMGISMSTCQTYVSEISPPKLRTILPRFYPFMIAVFKEVATMTHWAFKIPLASQWALSAYSVIAALVVPENPVYLTGKNKIGQARKALTSLGCDNIDERIAIIEATIQQEQRLNTEQPSFSECFKGTNLRRTHIVALLNTLQQFMGITLVSNSTYFFIMAGMTPTFSLTLNQTGVGLSMTCTLFSWVIMSKVGRRFAILASFAVAGTIFIGMGVAGF</sequence>
<comment type="subcellular location">
    <subcellularLocation>
        <location evidence="1">Membrane</location>
        <topology evidence="1">Multi-pass membrane protein</topology>
    </subcellularLocation>
</comment>
<evidence type="ECO:0000256" key="2">
    <source>
        <dbReference type="ARBA" id="ARBA00022692"/>
    </source>
</evidence>
<dbReference type="KEGG" id="fmu:J7337_006092"/>
<protein>
    <recommendedName>
        <fullName evidence="8">Major facilitator superfamily (MFS) profile domain-containing protein</fullName>
    </recommendedName>
</protein>
<evidence type="ECO:0000256" key="3">
    <source>
        <dbReference type="ARBA" id="ARBA00022989"/>
    </source>
</evidence>
<evidence type="ECO:0000256" key="4">
    <source>
        <dbReference type="ARBA" id="ARBA00023136"/>
    </source>
</evidence>
<dbReference type="Proteomes" id="UP000827133">
    <property type="component" value="Unassembled WGS sequence"/>
</dbReference>
<dbReference type="GeneID" id="68313948"/>
<feature type="transmembrane region" description="Helical" evidence="5">
    <location>
        <begin position="211"/>
        <end position="230"/>
    </location>
</feature>
<dbReference type="EMBL" id="JAHBCI010000004">
    <property type="protein sequence ID" value="KAG9503249.1"/>
    <property type="molecule type" value="Genomic_DNA"/>
</dbReference>
<dbReference type="PROSITE" id="PS00217">
    <property type="entry name" value="SUGAR_TRANSPORT_2"/>
    <property type="match status" value="1"/>
</dbReference>
<keyword evidence="2 5" id="KW-0812">Transmembrane</keyword>
<feature type="transmembrane region" description="Helical" evidence="5">
    <location>
        <begin position="30"/>
        <end position="48"/>
    </location>
</feature>
<dbReference type="InterPro" id="IPR036259">
    <property type="entry name" value="MFS_trans_sf"/>
</dbReference>
<dbReference type="InterPro" id="IPR005829">
    <property type="entry name" value="Sugar_transporter_CS"/>
</dbReference>
<feature type="transmembrane region" description="Helical" evidence="5">
    <location>
        <begin position="100"/>
        <end position="118"/>
    </location>
</feature>
<dbReference type="AlphaFoldDB" id="A0A9P8DJX6"/>
<organism evidence="6 7">
    <name type="scientific">Fusarium musae</name>
    <dbReference type="NCBI Taxonomy" id="1042133"/>
    <lineage>
        <taxon>Eukaryota</taxon>
        <taxon>Fungi</taxon>
        <taxon>Dikarya</taxon>
        <taxon>Ascomycota</taxon>
        <taxon>Pezizomycotina</taxon>
        <taxon>Sordariomycetes</taxon>
        <taxon>Hypocreomycetidae</taxon>
        <taxon>Hypocreales</taxon>
        <taxon>Nectriaceae</taxon>
        <taxon>Fusarium</taxon>
    </lineage>
</organism>
<accession>A0A9P8DJX6</accession>
<dbReference type="Pfam" id="PF00083">
    <property type="entry name" value="Sugar_tr"/>
    <property type="match status" value="1"/>
</dbReference>
<evidence type="ECO:0000256" key="1">
    <source>
        <dbReference type="ARBA" id="ARBA00004141"/>
    </source>
</evidence>
<keyword evidence="7" id="KW-1185">Reference proteome</keyword>
<evidence type="ECO:0000313" key="7">
    <source>
        <dbReference type="Proteomes" id="UP000827133"/>
    </source>
</evidence>
<evidence type="ECO:0008006" key="8">
    <source>
        <dbReference type="Google" id="ProtNLM"/>
    </source>
</evidence>
<feature type="transmembrane region" description="Helical" evidence="5">
    <location>
        <begin position="237"/>
        <end position="256"/>
    </location>
</feature>